<evidence type="ECO:0000313" key="4">
    <source>
        <dbReference type="EMBL" id="TLS35368.1"/>
    </source>
</evidence>
<gene>
    <name evidence="4" type="ORF">FCL54_21010</name>
</gene>
<dbReference type="PANTHER" id="PTHR12304:SF4">
    <property type="entry name" value="URIDINE NUCLEOSIDASE"/>
    <property type="match status" value="1"/>
</dbReference>
<evidence type="ECO:0000259" key="3">
    <source>
        <dbReference type="Pfam" id="PF01156"/>
    </source>
</evidence>
<keyword evidence="5" id="KW-1185">Reference proteome</keyword>
<dbReference type="InterPro" id="IPR001910">
    <property type="entry name" value="Inosine/uridine_hydrolase_dom"/>
</dbReference>
<proteinExistence type="predicted"/>
<evidence type="ECO:0000256" key="1">
    <source>
        <dbReference type="ARBA" id="ARBA00022801"/>
    </source>
</evidence>
<dbReference type="Gene3D" id="3.90.245.10">
    <property type="entry name" value="Ribonucleoside hydrolase-like"/>
    <property type="match status" value="1"/>
</dbReference>
<dbReference type="EMBL" id="SWLG01000023">
    <property type="protein sequence ID" value="TLS35368.1"/>
    <property type="molecule type" value="Genomic_DNA"/>
</dbReference>
<feature type="domain" description="Inosine/uridine-preferring nucleoside hydrolase" evidence="3">
    <location>
        <begin position="3"/>
        <end position="301"/>
    </location>
</feature>
<dbReference type="InterPro" id="IPR036452">
    <property type="entry name" value="Ribo_hydro-like"/>
</dbReference>
<sequence length="317" mass="34622">MKVLLFSDPGIDETVAILYALLHPFIEVVGIVTGYGNVTREQAIRNGRYLLTLTGNEDIPLIAGAEGPLTGETAPYYPAIHGPEGLGPINPPESISAEFVNFDEVFKIIDQFQDDLVIVTLGRLTDLAIAFLLGEKSLKEVKAFYIMGGAFLVPGNVTAVAEANFHGDPLAADIVMEKATNVYVIPLNVTTQALITPSIIQTVYKSQQNEFGKLLVEVFDYYMKAYKKLVPGINGAYFHDLLTVSALGNPSLLGYVERNVRVDHGTGLARGQSIADFRPKPELSSSEKREQIALQLDYQSFVYDFIRIMTGPVSSSS</sequence>
<dbReference type="InterPro" id="IPR023186">
    <property type="entry name" value="IUNH"/>
</dbReference>
<dbReference type="GO" id="GO:0008477">
    <property type="term" value="F:purine nucleosidase activity"/>
    <property type="evidence" value="ECO:0007669"/>
    <property type="project" value="TreeGrafter"/>
</dbReference>
<dbReference type="GO" id="GO:0006152">
    <property type="term" value="P:purine nucleoside catabolic process"/>
    <property type="evidence" value="ECO:0007669"/>
    <property type="project" value="TreeGrafter"/>
</dbReference>
<dbReference type="GO" id="GO:0005829">
    <property type="term" value="C:cytosol"/>
    <property type="evidence" value="ECO:0007669"/>
    <property type="project" value="TreeGrafter"/>
</dbReference>
<evidence type="ECO:0000256" key="2">
    <source>
        <dbReference type="ARBA" id="ARBA00023295"/>
    </source>
</evidence>
<dbReference type="Pfam" id="PF01156">
    <property type="entry name" value="IU_nuc_hydro"/>
    <property type="match status" value="1"/>
</dbReference>
<dbReference type="AlphaFoldDB" id="A0A5R9F1P5"/>
<dbReference type="CDD" id="cd00455">
    <property type="entry name" value="nuc_hydro"/>
    <property type="match status" value="1"/>
</dbReference>
<name>A0A5R9F1P5_9BACL</name>
<dbReference type="Proteomes" id="UP000308230">
    <property type="component" value="Unassembled WGS sequence"/>
</dbReference>
<accession>A0A5R9F1P5</accession>
<dbReference type="PANTHER" id="PTHR12304">
    <property type="entry name" value="INOSINE-URIDINE PREFERRING NUCLEOSIDE HYDROLASE"/>
    <property type="match status" value="1"/>
</dbReference>
<reference evidence="4 5" key="1">
    <citation type="submission" date="2019-04" db="EMBL/GenBank/DDBJ databases">
        <title>Bacillus caeni sp. nov., a bacterium isolated from mangrove sediment.</title>
        <authorList>
            <person name="Huang H."/>
            <person name="Mo K."/>
            <person name="Hu Y."/>
        </authorList>
    </citation>
    <scope>NUCLEOTIDE SEQUENCE [LARGE SCALE GENOMIC DNA]</scope>
    <source>
        <strain evidence="4 5">HB172195</strain>
    </source>
</reference>
<protein>
    <submittedName>
        <fullName evidence="4">Nucleoside hydrolase</fullName>
    </submittedName>
</protein>
<organism evidence="4 5">
    <name type="scientific">Exobacillus caeni</name>
    <dbReference type="NCBI Taxonomy" id="2574798"/>
    <lineage>
        <taxon>Bacteria</taxon>
        <taxon>Bacillati</taxon>
        <taxon>Bacillota</taxon>
        <taxon>Bacilli</taxon>
        <taxon>Bacillales</taxon>
        <taxon>Guptibacillaceae</taxon>
        <taxon>Exobacillus</taxon>
    </lineage>
</organism>
<dbReference type="OrthoDB" id="9797882at2"/>
<keyword evidence="1 4" id="KW-0378">Hydrolase</keyword>
<dbReference type="RefSeq" id="WP_138129159.1">
    <property type="nucleotide sequence ID" value="NZ_SWLG01000023.1"/>
</dbReference>
<evidence type="ECO:0000313" key="5">
    <source>
        <dbReference type="Proteomes" id="UP000308230"/>
    </source>
</evidence>
<dbReference type="SUPFAM" id="SSF53590">
    <property type="entry name" value="Nucleoside hydrolase"/>
    <property type="match status" value="1"/>
</dbReference>
<keyword evidence="2" id="KW-0326">Glycosidase</keyword>
<comment type="caution">
    <text evidence="4">The sequence shown here is derived from an EMBL/GenBank/DDBJ whole genome shotgun (WGS) entry which is preliminary data.</text>
</comment>